<organism evidence="6 7">
    <name type="scientific">Streptomonospora alba</name>
    <dbReference type="NCBI Taxonomy" id="183763"/>
    <lineage>
        <taxon>Bacteria</taxon>
        <taxon>Bacillati</taxon>
        <taxon>Actinomycetota</taxon>
        <taxon>Actinomycetes</taxon>
        <taxon>Streptosporangiales</taxon>
        <taxon>Nocardiopsidaceae</taxon>
        <taxon>Streptomonospora</taxon>
    </lineage>
</organism>
<comment type="caution">
    <text evidence="6">The sequence shown here is derived from an EMBL/GenBank/DDBJ whole genome shotgun (WGS) entry which is preliminary data.</text>
</comment>
<evidence type="ECO:0000256" key="5">
    <source>
        <dbReference type="ARBA" id="ARBA00023239"/>
    </source>
</evidence>
<dbReference type="RefSeq" id="WP_040275879.1">
    <property type="nucleotide sequence ID" value="NZ_JROO01000040.1"/>
</dbReference>
<proteinExistence type="inferred from homology"/>
<keyword evidence="7" id="KW-1185">Reference proteome</keyword>
<evidence type="ECO:0000256" key="3">
    <source>
        <dbReference type="ARBA" id="ARBA00013252"/>
    </source>
</evidence>
<dbReference type="STRING" id="183763.LP52_20210"/>
<evidence type="ECO:0000256" key="1">
    <source>
        <dbReference type="ARBA" id="ARBA00001554"/>
    </source>
</evidence>
<keyword evidence="5" id="KW-0456">Lyase</keyword>
<dbReference type="Pfam" id="PF10025">
    <property type="entry name" value="DUF2267"/>
    <property type="match status" value="1"/>
</dbReference>
<dbReference type="AlphaFoldDB" id="A0A0C2JK46"/>
<protein>
    <recommendedName>
        <fullName evidence="4">Putative pterin-4-alpha-carbinolamine dehydratase</fullName>
        <ecNumber evidence="3">4.2.1.96</ecNumber>
    </recommendedName>
</protein>
<dbReference type="EMBL" id="JROO01000040">
    <property type="protein sequence ID" value="KIH97292.1"/>
    <property type="molecule type" value="Genomic_DNA"/>
</dbReference>
<dbReference type="Gene3D" id="3.30.1360.20">
    <property type="entry name" value="Transcriptional coactivator/pterin dehydratase"/>
    <property type="match status" value="1"/>
</dbReference>
<evidence type="ECO:0000313" key="7">
    <source>
        <dbReference type="Proteomes" id="UP000031675"/>
    </source>
</evidence>
<sequence>MVAHQELVERVAAHSEVGDTDQAGRAIRAVIPSVARRLDAQTRQELRDSLPASLWSEPPQARDPEIDRVEMATGTSGIAQQVAGDLGCEPEQGLHVTRVVLAEIARSEPSVSDGLASALPQELAGWIADPTGARGRADTGFTGEPSRLDKETLDAALQRLPQWEADGDSLVRTVQVPADRIPPLLSRLDKLTGEAGHSARHRRTTDGIQFVLQTASVGAVTTADVELAEQIDQAVAEVGSGG</sequence>
<dbReference type="GO" id="GO:0006729">
    <property type="term" value="P:tetrahydrobiopterin biosynthetic process"/>
    <property type="evidence" value="ECO:0007669"/>
    <property type="project" value="InterPro"/>
</dbReference>
<comment type="similarity">
    <text evidence="2">Belongs to the pterin-4-alpha-carbinolamine dehydratase family.</text>
</comment>
<comment type="catalytic activity">
    <reaction evidence="1">
        <text>(4aS,6R)-4a-hydroxy-L-erythro-5,6,7,8-tetrahydrobiopterin = (6R)-L-erythro-6,7-dihydrobiopterin + H2O</text>
        <dbReference type="Rhea" id="RHEA:11920"/>
        <dbReference type="ChEBI" id="CHEBI:15377"/>
        <dbReference type="ChEBI" id="CHEBI:15642"/>
        <dbReference type="ChEBI" id="CHEBI:43120"/>
        <dbReference type="EC" id="4.2.1.96"/>
    </reaction>
</comment>
<gene>
    <name evidence="6" type="ORF">LP52_20210</name>
</gene>
<name>A0A0C2JK46_9ACTN</name>
<dbReference type="Pfam" id="PF01329">
    <property type="entry name" value="Pterin_4a"/>
    <property type="match status" value="1"/>
</dbReference>
<dbReference type="InterPro" id="IPR018727">
    <property type="entry name" value="DUF2267"/>
</dbReference>
<dbReference type="EC" id="4.2.1.96" evidence="3"/>
<evidence type="ECO:0000313" key="6">
    <source>
        <dbReference type="EMBL" id="KIH97292.1"/>
    </source>
</evidence>
<dbReference type="SUPFAM" id="SSF55248">
    <property type="entry name" value="PCD-like"/>
    <property type="match status" value="1"/>
</dbReference>
<accession>A0A0C2JK46</accession>
<dbReference type="Proteomes" id="UP000031675">
    <property type="component" value="Unassembled WGS sequence"/>
</dbReference>
<evidence type="ECO:0000256" key="2">
    <source>
        <dbReference type="ARBA" id="ARBA00006472"/>
    </source>
</evidence>
<dbReference type="GO" id="GO:0008124">
    <property type="term" value="F:4-alpha-hydroxytetrahydrobiopterin dehydratase activity"/>
    <property type="evidence" value="ECO:0007669"/>
    <property type="project" value="UniProtKB-EC"/>
</dbReference>
<reference evidence="7" key="1">
    <citation type="journal article" date="2015" name="Chem. Biol.">
        <title>Structure, bioactivity, and resistance mechanism of streptomonomicin, an unusual lasso Peptide from an understudied halophilic actinomycete.</title>
        <authorList>
            <person name="Metelev M."/>
            <person name="Tietz J.I."/>
            <person name="Melby J.O."/>
            <person name="Blair P.M."/>
            <person name="Zhu L."/>
            <person name="Livnat I."/>
            <person name="Severinov K."/>
            <person name="Mitchell D.A."/>
        </authorList>
    </citation>
    <scope>NUCLEOTIDE SEQUENCE [LARGE SCALE GENOMIC DNA]</scope>
    <source>
        <strain evidence="7">YIM 90003</strain>
    </source>
</reference>
<evidence type="ECO:0000256" key="4">
    <source>
        <dbReference type="ARBA" id="ARBA00021735"/>
    </source>
</evidence>
<dbReference type="InterPro" id="IPR001533">
    <property type="entry name" value="Pterin_deHydtase"/>
</dbReference>
<dbReference type="InterPro" id="IPR036428">
    <property type="entry name" value="PCD_sf"/>
</dbReference>